<evidence type="ECO:0000256" key="1">
    <source>
        <dbReference type="ARBA" id="ARBA00005513"/>
    </source>
</evidence>
<keyword evidence="13" id="KW-1003">Cell membrane</keyword>
<comment type="function">
    <text evidence="11">Component of the F(0) channel, it forms part of the peripheral stalk, linking F(1) to F(0). The b'-subunit is a diverged and duplicated form of b found in plants and photosynthetic bacteria.</text>
</comment>
<evidence type="ECO:0000313" key="16">
    <source>
        <dbReference type="Proteomes" id="UP000634004"/>
    </source>
</evidence>
<keyword evidence="16" id="KW-1185">Reference proteome</keyword>
<dbReference type="HAMAP" id="MF_01398">
    <property type="entry name" value="ATP_synth_b_bprime"/>
    <property type="match status" value="1"/>
</dbReference>
<name>A0A8J3G143_9PROT</name>
<keyword evidence="2 13" id="KW-0813">Transport</keyword>
<keyword evidence="6 13" id="KW-1133">Transmembrane helix</keyword>
<dbReference type="GO" id="GO:0045259">
    <property type="term" value="C:proton-transporting ATP synthase complex"/>
    <property type="evidence" value="ECO:0007669"/>
    <property type="project" value="UniProtKB-KW"/>
</dbReference>
<protein>
    <recommendedName>
        <fullName evidence="13">ATP synthase subunit b</fullName>
    </recommendedName>
    <alternativeName>
        <fullName evidence="13">ATP synthase F(0) sector subunit b</fullName>
    </alternativeName>
    <alternativeName>
        <fullName evidence="13">ATPase subunit I</fullName>
    </alternativeName>
    <alternativeName>
        <fullName evidence="13">F-type ATPase subunit b</fullName>
        <shortName evidence="13">F-ATPase subunit b</shortName>
    </alternativeName>
</protein>
<reference evidence="15" key="1">
    <citation type="journal article" date="2014" name="Int. J. Syst. Evol. Microbiol.">
        <title>Complete genome sequence of Corynebacterium casei LMG S-19264T (=DSM 44701T), isolated from a smear-ripened cheese.</title>
        <authorList>
            <consortium name="US DOE Joint Genome Institute (JGI-PGF)"/>
            <person name="Walter F."/>
            <person name="Albersmeier A."/>
            <person name="Kalinowski J."/>
            <person name="Ruckert C."/>
        </authorList>
    </citation>
    <scope>NUCLEOTIDE SEQUENCE</scope>
    <source>
        <strain evidence="15">KCTC 32513</strain>
    </source>
</reference>
<keyword evidence="3 13" id="KW-0138">CF(0)</keyword>
<evidence type="ECO:0000256" key="12">
    <source>
        <dbReference type="ARBA" id="ARBA00037847"/>
    </source>
</evidence>
<evidence type="ECO:0000256" key="14">
    <source>
        <dbReference type="RuleBase" id="RU003848"/>
    </source>
</evidence>
<dbReference type="PANTHER" id="PTHR33445:SF1">
    <property type="entry name" value="ATP SYNTHASE SUBUNIT B"/>
    <property type="match status" value="1"/>
</dbReference>
<comment type="caution">
    <text evidence="15">The sequence shown here is derived from an EMBL/GenBank/DDBJ whole genome shotgun (WGS) entry which is preliminary data.</text>
</comment>
<sequence>MAAETIPQSGDHAAEASAVGLPQLDLSTWTSQIFWLALTFAVLYFALSRFILPNLRNTLANRSDRIADDLDSATRMKVEAEEAEKAFEESLRSARAKAANVAESTRQSLDAEIQSELDAADADAEREADIAEARIREIKTAALSNIDAVASDVAGTIVSQLTGKTVTKAALTAALNKA</sequence>
<proteinExistence type="inferred from homology"/>
<dbReference type="GO" id="GO:0005886">
    <property type="term" value="C:plasma membrane"/>
    <property type="evidence" value="ECO:0007669"/>
    <property type="project" value="UniProtKB-SubCell"/>
</dbReference>
<dbReference type="RefSeq" id="WP_189494580.1">
    <property type="nucleotide sequence ID" value="NZ_BMZH01000001.1"/>
</dbReference>
<dbReference type="PANTHER" id="PTHR33445">
    <property type="entry name" value="ATP SYNTHASE SUBUNIT B', CHLOROPLASTIC"/>
    <property type="match status" value="1"/>
</dbReference>
<evidence type="ECO:0000256" key="4">
    <source>
        <dbReference type="ARBA" id="ARBA00022692"/>
    </source>
</evidence>
<evidence type="ECO:0000256" key="7">
    <source>
        <dbReference type="ARBA" id="ARBA00023065"/>
    </source>
</evidence>
<evidence type="ECO:0000256" key="8">
    <source>
        <dbReference type="ARBA" id="ARBA00023136"/>
    </source>
</evidence>
<keyword evidence="9 13" id="KW-0066">ATP synthesis</keyword>
<dbReference type="Gene3D" id="6.10.250.1580">
    <property type="match status" value="1"/>
</dbReference>
<dbReference type="AlphaFoldDB" id="A0A8J3G143"/>
<dbReference type="GO" id="GO:0012505">
    <property type="term" value="C:endomembrane system"/>
    <property type="evidence" value="ECO:0007669"/>
    <property type="project" value="UniProtKB-SubCell"/>
</dbReference>
<comment type="function">
    <text evidence="10 13">F(1)F(0) ATP synthase produces ATP from ADP in the presence of a proton or sodium gradient. F-type ATPases consist of two structural domains, F(1) containing the extramembraneous catalytic core and F(0) containing the membrane proton channel, linked together by a central stalk and a peripheral stalk. During catalysis, ATP synthesis in the catalytic domain of F(1) is coupled via a rotary mechanism of the central stalk subunits to proton translocation.</text>
</comment>
<evidence type="ECO:0000256" key="10">
    <source>
        <dbReference type="ARBA" id="ARBA00025198"/>
    </source>
</evidence>
<dbReference type="Proteomes" id="UP000634004">
    <property type="component" value="Unassembled WGS sequence"/>
</dbReference>
<dbReference type="Pfam" id="PF00430">
    <property type="entry name" value="ATP-synt_B"/>
    <property type="match status" value="1"/>
</dbReference>
<evidence type="ECO:0000256" key="11">
    <source>
        <dbReference type="ARBA" id="ARBA00025614"/>
    </source>
</evidence>
<comment type="subunit">
    <text evidence="13">F-type ATPases have 2 components, F(1) - the catalytic core - and F(0) - the membrane proton channel. F(1) has five subunits: alpha(3), beta(3), gamma(1), delta(1), epsilon(1). F(0) has three main subunits: a(1), b(2) and c(10-14). The alpha and beta chains form an alternating ring which encloses part of the gamma chain. F(1) is attached to F(0) by a central stalk formed by the gamma and epsilon chains, while a peripheral stalk is formed by the delta and b chains.</text>
</comment>
<keyword evidence="4 13" id="KW-0812">Transmembrane</keyword>
<feature type="transmembrane region" description="Helical" evidence="13">
    <location>
        <begin position="33"/>
        <end position="52"/>
    </location>
</feature>
<comment type="subcellular location">
    <subcellularLocation>
        <location evidence="13">Cell membrane</location>
        <topology evidence="13">Single-pass membrane protein</topology>
    </subcellularLocation>
    <subcellularLocation>
        <location evidence="12">Endomembrane system</location>
        <topology evidence="12">Single-pass membrane protein</topology>
    </subcellularLocation>
</comment>
<gene>
    <name evidence="15" type="primary">atpF2</name>
    <name evidence="13" type="synonym">atpF</name>
    <name evidence="15" type="ORF">GCM10009069_02660</name>
</gene>
<evidence type="ECO:0000313" key="15">
    <source>
        <dbReference type="EMBL" id="GHA82893.1"/>
    </source>
</evidence>
<dbReference type="InterPro" id="IPR002146">
    <property type="entry name" value="ATP_synth_b/b'su_bac/chlpt"/>
</dbReference>
<evidence type="ECO:0000256" key="5">
    <source>
        <dbReference type="ARBA" id="ARBA00022781"/>
    </source>
</evidence>
<comment type="similarity">
    <text evidence="1 13 14">Belongs to the ATPase B chain family.</text>
</comment>
<organism evidence="15 16">
    <name type="scientific">Algimonas arctica</name>
    <dbReference type="NCBI Taxonomy" id="1479486"/>
    <lineage>
        <taxon>Bacteria</taxon>
        <taxon>Pseudomonadati</taxon>
        <taxon>Pseudomonadota</taxon>
        <taxon>Alphaproteobacteria</taxon>
        <taxon>Maricaulales</taxon>
        <taxon>Robiginitomaculaceae</taxon>
        <taxon>Algimonas</taxon>
    </lineage>
</organism>
<keyword evidence="8 13" id="KW-0472">Membrane</keyword>
<dbReference type="InterPro" id="IPR050059">
    <property type="entry name" value="ATP_synthase_B_chain"/>
</dbReference>
<dbReference type="CDD" id="cd06503">
    <property type="entry name" value="ATP-synt_Fo_b"/>
    <property type="match status" value="1"/>
</dbReference>
<evidence type="ECO:0000256" key="3">
    <source>
        <dbReference type="ARBA" id="ARBA00022547"/>
    </source>
</evidence>
<dbReference type="EMBL" id="BMZH01000001">
    <property type="protein sequence ID" value="GHA82893.1"/>
    <property type="molecule type" value="Genomic_DNA"/>
</dbReference>
<keyword evidence="5 13" id="KW-0375">Hydrogen ion transport</keyword>
<accession>A0A8J3G143</accession>
<keyword evidence="7 13" id="KW-0406">Ion transport</keyword>
<evidence type="ECO:0000256" key="2">
    <source>
        <dbReference type="ARBA" id="ARBA00022448"/>
    </source>
</evidence>
<dbReference type="GO" id="GO:0046961">
    <property type="term" value="F:proton-transporting ATPase activity, rotational mechanism"/>
    <property type="evidence" value="ECO:0007669"/>
    <property type="project" value="TreeGrafter"/>
</dbReference>
<dbReference type="GO" id="GO:0046933">
    <property type="term" value="F:proton-transporting ATP synthase activity, rotational mechanism"/>
    <property type="evidence" value="ECO:0007669"/>
    <property type="project" value="UniProtKB-UniRule"/>
</dbReference>
<evidence type="ECO:0000256" key="13">
    <source>
        <dbReference type="HAMAP-Rule" id="MF_01398"/>
    </source>
</evidence>
<evidence type="ECO:0000256" key="9">
    <source>
        <dbReference type="ARBA" id="ARBA00023310"/>
    </source>
</evidence>
<reference evidence="15" key="2">
    <citation type="submission" date="2020-09" db="EMBL/GenBank/DDBJ databases">
        <authorList>
            <person name="Sun Q."/>
            <person name="Kim S."/>
        </authorList>
    </citation>
    <scope>NUCLEOTIDE SEQUENCE</scope>
    <source>
        <strain evidence="15">KCTC 32513</strain>
    </source>
</reference>
<evidence type="ECO:0000256" key="6">
    <source>
        <dbReference type="ARBA" id="ARBA00022989"/>
    </source>
</evidence>